<evidence type="ECO:0000313" key="2">
    <source>
        <dbReference type="EMBL" id="MFD0914062.1"/>
    </source>
</evidence>
<feature type="signal peptide" evidence="1">
    <location>
        <begin position="1"/>
        <end position="25"/>
    </location>
</feature>
<keyword evidence="3" id="KW-1185">Reference proteome</keyword>
<name>A0ABW3F8Z1_9PROT</name>
<dbReference type="Proteomes" id="UP001597128">
    <property type="component" value="Unassembled WGS sequence"/>
</dbReference>
<sequence>MDRTTPGLSLWGMAFSLLLPFASHASEIATNIQYTFSETADFSAGIDKAITLDAAKIDARLLNSRLGTFSSGDLVFTLNANHSVSINDPGVATFPSEARNLIQVNGAASASGALLPEAESLNIGATWFCASTSLQCNSNQAFSTLRTSTQSLSLPADPATLLTPIRLQSGISSVTPLGDSTLNYGKLHLNGSLQLNALFTAKTTSQYVSDALQATASSSGSQRWGAAATDIQALRNGSWTDVAVASNLQASKTPSLEAAHRLLAIARDSATILNSGSTTGASFNSDFTLTKQLWNVAATAEPALGRDVAGSSSVSFDTTDLAAEIAVLRMVLDGADDTSFVAGVAHALNNPLNTGSAPVLSFDGSLIGLAGATMSVFYLGDSSGRVEVELGAADRYAFWRTAYSFDSIAFLQGAQQGVTVIGGNSGGTQIGLGEYGYVGEIYNDELFYLSGNQAAARLQLNNFYDNKLLVVASWAVTAVPEPSVYCLLLFGLVLVGRMRSGASERSAEYMFHQ</sequence>
<reference evidence="3" key="1">
    <citation type="journal article" date="2019" name="Int. J. Syst. Evol. Microbiol.">
        <title>The Global Catalogue of Microorganisms (GCM) 10K type strain sequencing project: providing services to taxonomists for standard genome sequencing and annotation.</title>
        <authorList>
            <consortium name="The Broad Institute Genomics Platform"/>
            <consortium name="The Broad Institute Genome Sequencing Center for Infectious Disease"/>
            <person name="Wu L."/>
            <person name="Ma J."/>
        </authorList>
    </citation>
    <scope>NUCLEOTIDE SEQUENCE [LARGE SCALE GENOMIC DNA]</scope>
    <source>
        <strain evidence="3">CCUG 58412</strain>
    </source>
</reference>
<keyword evidence="1" id="KW-0732">Signal</keyword>
<comment type="caution">
    <text evidence="2">The sequence shown here is derived from an EMBL/GenBank/DDBJ whole genome shotgun (WGS) entry which is preliminary data.</text>
</comment>
<dbReference type="RefSeq" id="WP_379057604.1">
    <property type="nucleotide sequence ID" value="NZ_JBHTKB010000002.1"/>
</dbReference>
<evidence type="ECO:0000256" key="1">
    <source>
        <dbReference type="SAM" id="SignalP"/>
    </source>
</evidence>
<proteinExistence type="predicted"/>
<feature type="chain" id="PRO_5046125641" evidence="1">
    <location>
        <begin position="26"/>
        <end position="513"/>
    </location>
</feature>
<accession>A0ABW3F8Z1</accession>
<organism evidence="2 3">
    <name type="scientific">Methylophilus luteus</name>
    <dbReference type="NCBI Taxonomy" id="640108"/>
    <lineage>
        <taxon>Bacteria</taxon>
        <taxon>Pseudomonadati</taxon>
        <taxon>Pseudomonadota</taxon>
        <taxon>Betaproteobacteria</taxon>
        <taxon>Nitrosomonadales</taxon>
        <taxon>Methylophilaceae</taxon>
        <taxon>Methylophilus</taxon>
    </lineage>
</organism>
<gene>
    <name evidence="2" type="ORF">ACFQ1Z_10925</name>
</gene>
<dbReference type="EMBL" id="JBHTKB010000002">
    <property type="protein sequence ID" value="MFD0914062.1"/>
    <property type="molecule type" value="Genomic_DNA"/>
</dbReference>
<evidence type="ECO:0000313" key="3">
    <source>
        <dbReference type="Proteomes" id="UP001597128"/>
    </source>
</evidence>
<protein>
    <submittedName>
        <fullName evidence="2">PEP-CTERM sorting domain-containing protein</fullName>
    </submittedName>
</protein>